<name>A0AAV8VJE1_9CUCU</name>
<dbReference type="AlphaFoldDB" id="A0AAV8VJE1"/>
<proteinExistence type="predicted"/>
<comment type="caution">
    <text evidence="1">The sequence shown here is derived from an EMBL/GenBank/DDBJ whole genome shotgun (WGS) entry which is preliminary data.</text>
</comment>
<reference evidence="1 2" key="1">
    <citation type="journal article" date="2023" name="Insect Mol. Biol.">
        <title>Genome sequencing provides insights into the evolution of gene families encoding plant cell wall-degrading enzymes in longhorned beetles.</title>
        <authorList>
            <person name="Shin N.R."/>
            <person name="Okamura Y."/>
            <person name="Kirsch R."/>
            <person name="Pauchet Y."/>
        </authorList>
    </citation>
    <scope>NUCLEOTIDE SEQUENCE [LARGE SCALE GENOMIC DNA]</scope>
    <source>
        <strain evidence="1">EAD_L_NR</strain>
    </source>
</reference>
<accession>A0AAV8VJE1</accession>
<organism evidence="1 2">
    <name type="scientific">Exocentrus adspersus</name>
    <dbReference type="NCBI Taxonomy" id="1586481"/>
    <lineage>
        <taxon>Eukaryota</taxon>
        <taxon>Metazoa</taxon>
        <taxon>Ecdysozoa</taxon>
        <taxon>Arthropoda</taxon>
        <taxon>Hexapoda</taxon>
        <taxon>Insecta</taxon>
        <taxon>Pterygota</taxon>
        <taxon>Neoptera</taxon>
        <taxon>Endopterygota</taxon>
        <taxon>Coleoptera</taxon>
        <taxon>Polyphaga</taxon>
        <taxon>Cucujiformia</taxon>
        <taxon>Chrysomeloidea</taxon>
        <taxon>Cerambycidae</taxon>
        <taxon>Lamiinae</taxon>
        <taxon>Acanthocinini</taxon>
        <taxon>Exocentrus</taxon>
    </lineage>
</organism>
<dbReference type="EMBL" id="JANEYG010000074">
    <property type="protein sequence ID" value="KAJ8914304.1"/>
    <property type="molecule type" value="Genomic_DNA"/>
</dbReference>
<protein>
    <recommendedName>
        <fullName evidence="3">Protein ALP1-like</fullName>
    </recommendedName>
</protein>
<evidence type="ECO:0008006" key="3">
    <source>
        <dbReference type="Google" id="ProtNLM"/>
    </source>
</evidence>
<sequence length="75" mass="8635">MCIPPPRVISEGRPPLPFVIVGDEAFPLMNIVKAAVYLHNFIIYYDQNSYYITSTLVDEKKVQSHQDHGETVHQY</sequence>
<dbReference type="Proteomes" id="UP001159042">
    <property type="component" value="Unassembled WGS sequence"/>
</dbReference>
<gene>
    <name evidence="1" type="ORF">NQ315_011291</name>
</gene>
<keyword evidence="2" id="KW-1185">Reference proteome</keyword>
<evidence type="ECO:0000313" key="1">
    <source>
        <dbReference type="EMBL" id="KAJ8914304.1"/>
    </source>
</evidence>
<evidence type="ECO:0000313" key="2">
    <source>
        <dbReference type="Proteomes" id="UP001159042"/>
    </source>
</evidence>